<dbReference type="InterPro" id="IPR001806">
    <property type="entry name" value="Small_GTPase"/>
</dbReference>
<dbReference type="SMART" id="SM00174">
    <property type="entry name" value="RHO"/>
    <property type="match status" value="1"/>
</dbReference>
<evidence type="ECO:0000256" key="1">
    <source>
        <dbReference type="ARBA" id="ARBA00005437"/>
    </source>
</evidence>
<evidence type="ECO:0000313" key="3">
    <source>
        <dbReference type="EMBL" id="KAG1338993.1"/>
    </source>
</evidence>
<dbReference type="SUPFAM" id="SSF54518">
    <property type="entry name" value="Tubby C-terminal domain-like"/>
    <property type="match status" value="1"/>
</dbReference>
<dbReference type="SUPFAM" id="SSF52540">
    <property type="entry name" value="P-loop containing nucleoside triphosphate hydrolases"/>
    <property type="match status" value="1"/>
</dbReference>
<organism evidence="3 4">
    <name type="scientific">Cocos nucifera</name>
    <name type="common">Coconut palm</name>
    <dbReference type="NCBI Taxonomy" id="13894"/>
    <lineage>
        <taxon>Eukaryota</taxon>
        <taxon>Viridiplantae</taxon>
        <taxon>Streptophyta</taxon>
        <taxon>Embryophyta</taxon>
        <taxon>Tracheophyta</taxon>
        <taxon>Spermatophyta</taxon>
        <taxon>Magnoliopsida</taxon>
        <taxon>Liliopsida</taxon>
        <taxon>Arecaceae</taxon>
        <taxon>Arecoideae</taxon>
        <taxon>Cocoseae</taxon>
        <taxon>Attaleinae</taxon>
        <taxon>Cocos</taxon>
    </lineage>
</organism>
<comment type="caution">
    <text evidence="3">The sequence shown here is derived from an EMBL/GenBank/DDBJ whole genome shotgun (WGS) entry which is preliminary data.</text>
</comment>
<dbReference type="PANTHER" id="PTHR47978">
    <property type="match status" value="1"/>
</dbReference>
<evidence type="ECO:0000313" key="4">
    <source>
        <dbReference type="Proteomes" id="UP000797356"/>
    </source>
</evidence>
<name>A0A8K0I6P7_COCNU</name>
<dbReference type="InterPro" id="IPR025659">
    <property type="entry name" value="Tubby-like_C"/>
</dbReference>
<dbReference type="Pfam" id="PF00071">
    <property type="entry name" value="Ras"/>
    <property type="match status" value="1"/>
</dbReference>
<gene>
    <name evidence="3" type="ORF">COCNU_04G012990</name>
</gene>
<dbReference type="SMART" id="SM00175">
    <property type="entry name" value="RAB"/>
    <property type="match status" value="1"/>
</dbReference>
<dbReference type="Gene3D" id="2.40.160.200">
    <property type="entry name" value="LURP1-related"/>
    <property type="match status" value="1"/>
</dbReference>
<evidence type="ECO:0000256" key="2">
    <source>
        <dbReference type="ARBA" id="ARBA00022741"/>
    </source>
</evidence>
<dbReference type="SMART" id="SM00173">
    <property type="entry name" value="RAS"/>
    <property type="match status" value="1"/>
</dbReference>
<keyword evidence="4" id="KW-1185">Reference proteome</keyword>
<comment type="similarity">
    <text evidence="1">Belongs to the LOR family.</text>
</comment>
<accession>A0A8K0I6P7</accession>
<keyword evidence="2" id="KW-0547">Nucleotide-binding</keyword>
<dbReference type="Pfam" id="PF04525">
    <property type="entry name" value="LOR"/>
    <property type="match status" value="1"/>
</dbReference>
<reference evidence="3" key="1">
    <citation type="journal article" date="2017" name="Gigascience">
        <title>The genome draft of coconut (Cocos nucifera).</title>
        <authorList>
            <person name="Xiao Y."/>
            <person name="Xu P."/>
            <person name="Fan H."/>
            <person name="Baudouin L."/>
            <person name="Xia W."/>
            <person name="Bocs S."/>
            <person name="Xu J."/>
            <person name="Li Q."/>
            <person name="Guo A."/>
            <person name="Zhou L."/>
            <person name="Li J."/>
            <person name="Wu Y."/>
            <person name="Ma Z."/>
            <person name="Armero A."/>
            <person name="Issali A.E."/>
            <person name="Liu N."/>
            <person name="Peng M."/>
            <person name="Yang Y."/>
        </authorList>
    </citation>
    <scope>NUCLEOTIDE SEQUENCE</scope>
    <source>
        <tissue evidence="3">Spear leaf of Hainan Tall coconut</tissue>
    </source>
</reference>
<dbReference type="Gene3D" id="3.40.50.300">
    <property type="entry name" value="P-loop containing nucleotide triphosphate hydrolases"/>
    <property type="match status" value="2"/>
</dbReference>
<dbReference type="InterPro" id="IPR027417">
    <property type="entry name" value="P-loop_NTPase"/>
</dbReference>
<proteinExistence type="inferred from homology"/>
<dbReference type="Proteomes" id="UP000797356">
    <property type="component" value="Chromosome 4"/>
</dbReference>
<dbReference type="AlphaFoldDB" id="A0A8K0I6P7"/>
<sequence length="312" mass="35201">MTASISTSTWQIPVDFMITKAPLGLTGAGDLTVYDANGNLVFRIKRCSSSSPRRIKTLFDAEGNPLITVVHHNDGWQAFRGNNHEWKDLIFTMQKTLYSPFKTELEVVLPGRNQGDLKPSFRLKGNPFWRSCTIFRGDSIFAQVMRKEYSILALTPIIYDMNGRVGKTSLVLRYVNNIFSEKQQATVQASYLTKRLVIEAALLVYDITDNDSFVRVRKWVKELQQMASKNIIMTIAANKSDLVRSKKFDIQEAESYAATIGSRLFLTSAKSGTGVEEAFLDIATPDEKIWKNDLTYICVLKFGSPCHIEDTS</sequence>
<dbReference type="EMBL" id="CM017875">
    <property type="protein sequence ID" value="KAG1338993.1"/>
    <property type="molecule type" value="Genomic_DNA"/>
</dbReference>
<dbReference type="InterPro" id="IPR007612">
    <property type="entry name" value="LOR"/>
</dbReference>
<dbReference type="OrthoDB" id="770293at2759"/>
<reference evidence="3" key="2">
    <citation type="submission" date="2019-07" db="EMBL/GenBank/DDBJ databases">
        <authorList>
            <person name="Yang Y."/>
            <person name="Bocs S."/>
            <person name="Baudouin L."/>
        </authorList>
    </citation>
    <scope>NUCLEOTIDE SEQUENCE</scope>
    <source>
        <tissue evidence="3">Spear leaf of Hainan Tall coconut</tissue>
    </source>
</reference>
<protein>
    <submittedName>
        <fullName evidence="3">Putative ras-related protein Rab-21</fullName>
    </submittedName>
</protein>
<dbReference type="GO" id="GO:0003924">
    <property type="term" value="F:GTPase activity"/>
    <property type="evidence" value="ECO:0007669"/>
    <property type="project" value="InterPro"/>
</dbReference>
<dbReference type="InterPro" id="IPR038595">
    <property type="entry name" value="LOR_sf"/>
</dbReference>
<dbReference type="PROSITE" id="PS51419">
    <property type="entry name" value="RAB"/>
    <property type="match status" value="1"/>
</dbReference>
<dbReference type="Pfam" id="PF08477">
    <property type="entry name" value="Roc"/>
    <property type="match status" value="1"/>
</dbReference>
<dbReference type="GO" id="GO:0005525">
    <property type="term" value="F:GTP binding"/>
    <property type="evidence" value="ECO:0007669"/>
    <property type="project" value="InterPro"/>
</dbReference>